<evidence type="ECO:0000256" key="1">
    <source>
        <dbReference type="SAM" id="MobiDB-lite"/>
    </source>
</evidence>
<proteinExistence type="predicted"/>
<feature type="region of interest" description="Disordered" evidence="1">
    <location>
        <begin position="1"/>
        <end position="39"/>
    </location>
</feature>
<dbReference type="Proteomes" id="UP000198892">
    <property type="component" value="Unassembled WGS sequence"/>
</dbReference>
<dbReference type="EMBL" id="FOXD01000017">
    <property type="protein sequence ID" value="SFQ11130.1"/>
    <property type="molecule type" value="Genomic_DNA"/>
</dbReference>
<feature type="compositionally biased region" description="Polar residues" evidence="1">
    <location>
        <begin position="29"/>
        <end position="39"/>
    </location>
</feature>
<gene>
    <name evidence="2" type="ORF">SAMN05518683_11759</name>
</gene>
<name>A0A1I5VUK2_9BACI</name>
<organism evidence="2 3">
    <name type="scientific">Salibacterium halotolerans</name>
    <dbReference type="NCBI Taxonomy" id="1884432"/>
    <lineage>
        <taxon>Bacteria</taxon>
        <taxon>Bacillati</taxon>
        <taxon>Bacillota</taxon>
        <taxon>Bacilli</taxon>
        <taxon>Bacillales</taxon>
        <taxon>Bacillaceae</taxon>
    </lineage>
</organism>
<dbReference type="AlphaFoldDB" id="A0A1I5VUK2"/>
<protein>
    <submittedName>
        <fullName evidence="2">Uncharacterized protein</fullName>
    </submittedName>
</protein>
<evidence type="ECO:0000313" key="3">
    <source>
        <dbReference type="Proteomes" id="UP000198892"/>
    </source>
</evidence>
<accession>A0A1I5VUK2</accession>
<dbReference type="STRING" id="1884432.SAMN05518683_11759"/>
<evidence type="ECO:0000313" key="2">
    <source>
        <dbReference type="EMBL" id="SFQ11130.1"/>
    </source>
</evidence>
<reference evidence="3" key="1">
    <citation type="submission" date="2016-10" db="EMBL/GenBank/DDBJ databases">
        <authorList>
            <person name="Varghese N."/>
            <person name="Submissions S."/>
        </authorList>
    </citation>
    <scope>NUCLEOTIDE SEQUENCE [LARGE SCALE GENOMIC DNA]</scope>
    <source>
        <strain evidence="3">S7</strain>
    </source>
</reference>
<sequence length="39" mass="4476">MPETKDISSMNIAFDSEEEREEFLRWAHDSSTSNHPGHG</sequence>
<keyword evidence="3" id="KW-1185">Reference proteome</keyword>